<dbReference type="Proteomes" id="UP001479290">
    <property type="component" value="Unassembled WGS sequence"/>
</dbReference>
<organism evidence="2 3">
    <name type="scientific">Culter alburnus</name>
    <name type="common">Topmouth culter</name>
    <dbReference type="NCBI Taxonomy" id="194366"/>
    <lineage>
        <taxon>Eukaryota</taxon>
        <taxon>Metazoa</taxon>
        <taxon>Chordata</taxon>
        <taxon>Craniata</taxon>
        <taxon>Vertebrata</taxon>
        <taxon>Euteleostomi</taxon>
        <taxon>Actinopterygii</taxon>
        <taxon>Neopterygii</taxon>
        <taxon>Teleostei</taxon>
        <taxon>Ostariophysi</taxon>
        <taxon>Cypriniformes</taxon>
        <taxon>Xenocyprididae</taxon>
        <taxon>Xenocypridinae</taxon>
        <taxon>Culter</taxon>
    </lineage>
</organism>
<dbReference type="Pfam" id="PF24748">
    <property type="entry name" value="Galaxin_repeat"/>
    <property type="match status" value="2"/>
</dbReference>
<dbReference type="InterPro" id="IPR056601">
    <property type="entry name" value="Galaxin_dom"/>
</dbReference>
<feature type="domain" description="Galaxin-like repeats" evidence="1">
    <location>
        <begin position="170"/>
        <end position="267"/>
    </location>
</feature>
<reference evidence="2 3" key="1">
    <citation type="submission" date="2024-05" db="EMBL/GenBank/DDBJ databases">
        <title>A high-quality chromosomal-level genome assembly of Topmouth culter (Culter alburnus).</title>
        <authorList>
            <person name="Zhao H."/>
        </authorList>
    </citation>
    <scope>NUCLEOTIDE SEQUENCE [LARGE SCALE GENOMIC DNA]</scope>
    <source>
        <strain evidence="2">CATC2023</strain>
        <tissue evidence="2">Muscle</tissue>
    </source>
</reference>
<evidence type="ECO:0000313" key="3">
    <source>
        <dbReference type="Proteomes" id="UP001479290"/>
    </source>
</evidence>
<comment type="caution">
    <text evidence="2">The sequence shown here is derived from an EMBL/GenBank/DDBJ whole genome shotgun (WGS) entry which is preliminary data.</text>
</comment>
<dbReference type="AlphaFoldDB" id="A0AAW1ZEG6"/>
<proteinExistence type="predicted"/>
<evidence type="ECO:0000313" key="2">
    <source>
        <dbReference type="EMBL" id="KAK9959138.1"/>
    </source>
</evidence>
<dbReference type="PANTHER" id="PTHR34490:SF3">
    <property type="entry name" value="GALAXIN-LIKE ISOFORM X2"/>
    <property type="match status" value="1"/>
</dbReference>
<accession>A0AAW1ZEG6</accession>
<evidence type="ECO:0000259" key="1">
    <source>
        <dbReference type="Pfam" id="PF24748"/>
    </source>
</evidence>
<protein>
    <recommendedName>
        <fullName evidence="1">Galaxin-like repeats domain-containing protein</fullName>
    </recommendedName>
</protein>
<feature type="domain" description="Galaxin-like repeats" evidence="1">
    <location>
        <begin position="23"/>
        <end position="113"/>
    </location>
</feature>
<dbReference type="PANTHER" id="PTHR34490">
    <property type="entry name" value="PROTEIN CBG12054-RELATED"/>
    <property type="match status" value="1"/>
</dbReference>
<keyword evidence="3" id="KW-1185">Reference proteome</keyword>
<dbReference type="InterPro" id="IPR055284">
    <property type="entry name" value="Galaxin-like"/>
</dbReference>
<name>A0AAW1ZEG6_CULAL</name>
<gene>
    <name evidence="2" type="ORF">ABG768_011217</name>
</gene>
<sequence length="407" mass="45625">MSIYNANPNYFNLLTVTYIFQLETDYCNSLPYNPVNQICCNGTIQTRSSAHTACCGQDLYITTTQACCGGNTTLELKEDLSCCGSKSFNRMTHCCCFKNNTLEVNHKDEKCCPTPPKEAELKSPEYISCSGINYKRESGLTQCCGKNLYSLSDVNVLCCNGILHLNVPEQSECVGGLIYTQKQLKMSCGSQIYDHHKQRCCSGDLYNTTKAECCGNLLLEHNSNKICCSSSTHAMLHNTKPNHFCCGHYYYNASLWSCCAEHLKPTPSHNSFHPEYRLKPLTDLIPDICHKTVLFGKVESVVLQNNQRHIVVRVIVKVSGISEGPLLYVILDHCSSPALENGMTYLWETNNNNNNREYKPLSIPVEVTTDIHMFFTACNLNLMKALSVNTCSQMLRIQGGFSYQGNF</sequence>
<dbReference type="EMBL" id="JAWDJR010000018">
    <property type="protein sequence ID" value="KAK9959138.1"/>
    <property type="molecule type" value="Genomic_DNA"/>
</dbReference>